<evidence type="ECO:0000313" key="12">
    <source>
        <dbReference type="EMBL" id="HGW92595.1"/>
    </source>
</evidence>
<dbReference type="SUPFAM" id="SSF63380">
    <property type="entry name" value="Riboflavin synthase domain-like"/>
    <property type="match status" value="1"/>
</dbReference>
<dbReference type="SUPFAM" id="SSF52343">
    <property type="entry name" value="Ferredoxin reductase-like, C-terminal NADP-linked domain"/>
    <property type="match status" value="1"/>
</dbReference>
<evidence type="ECO:0000256" key="9">
    <source>
        <dbReference type="ARBA" id="ARBA00034078"/>
    </source>
</evidence>
<dbReference type="PROSITE" id="PS51384">
    <property type="entry name" value="FAD_FR"/>
    <property type="match status" value="1"/>
</dbReference>
<evidence type="ECO:0000256" key="8">
    <source>
        <dbReference type="ARBA" id="ARBA00023014"/>
    </source>
</evidence>
<dbReference type="InterPro" id="IPR037117">
    <property type="entry name" value="Dihydroorotate_DH_ele_sf"/>
</dbReference>
<keyword evidence="3 10" id="KW-0001">2Fe-2S</keyword>
<evidence type="ECO:0000256" key="6">
    <source>
        <dbReference type="ARBA" id="ARBA00022982"/>
    </source>
</evidence>
<feature type="binding site" evidence="10">
    <location>
        <position position="249"/>
    </location>
    <ligand>
        <name>[2Fe-2S] cluster</name>
        <dbReference type="ChEBI" id="CHEBI:190135"/>
    </ligand>
</feature>
<evidence type="ECO:0000259" key="11">
    <source>
        <dbReference type="PROSITE" id="PS51384"/>
    </source>
</evidence>
<dbReference type="PRINTS" id="PR00406">
    <property type="entry name" value="CYTB5RDTASE"/>
</dbReference>
<dbReference type="Pfam" id="PF10418">
    <property type="entry name" value="DHODB_Fe-S_bind"/>
    <property type="match status" value="1"/>
</dbReference>
<evidence type="ECO:0000256" key="2">
    <source>
        <dbReference type="ARBA" id="ARBA00022630"/>
    </source>
</evidence>
<keyword evidence="2" id="KW-0285">Flavoprotein</keyword>
<dbReference type="GO" id="GO:0016491">
    <property type="term" value="F:oxidoreductase activity"/>
    <property type="evidence" value="ECO:0007669"/>
    <property type="project" value="InterPro"/>
</dbReference>
<feature type="binding site" evidence="10">
    <location>
        <position position="241"/>
    </location>
    <ligand>
        <name>[2Fe-2S] cluster</name>
        <dbReference type="ChEBI" id="CHEBI:190135"/>
    </ligand>
</feature>
<evidence type="ECO:0000256" key="7">
    <source>
        <dbReference type="ARBA" id="ARBA00023004"/>
    </source>
</evidence>
<gene>
    <name evidence="12" type="ORF">ENV67_08685</name>
</gene>
<dbReference type="PANTHER" id="PTHR43513">
    <property type="entry name" value="DIHYDROOROTATE DEHYDROGENASE B (NAD(+)), ELECTRON TRANSFER SUBUNIT"/>
    <property type="match status" value="1"/>
</dbReference>
<evidence type="ECO:0000256" key="4">
    <source>
        <dbReference type="ARBA" id="ARBA00022723"/>
    </source>
</evidence>
<name>A0A7C4U9E9_UNCW3</name>
<dbReference type="PANTHER" id="PTHR43513:SF1">
    <property type="entry name" value="ANAEROBIC SULFITE REDUCTASE SUBUNIT B"/>
    <property type="match status" value="1"/>
</dbReference>
<dbReference type="InterPro" id="IPR001433">
    <property type="entry name" value="OxRdtase_FAD/NAD-bd"/>
</dbReference>
<dbReference type="GO" id="GO:0051537">
    <property type="term" value="F:2 iron, 2 sulfur cluster binding"/>
    <property type="evidence" value="ECO:0007669"/>
    <property type="project" value="UniProtKB-KW"/>
</dbReference>
<reference evidence="12" key="1">
    <citation type="journal article" date="2020" name="mSystems">
        <title>Genome- and Community-Level Interaction Insights into Carbon Utilization and Element Cycling Functions of Hydrothermarchaeota in Hydrothermal Sediment.</title>
        <authorList>
            <person name="Zhou Z."/>
            <person name="Liu Y."/>
            <person name="Xu W."/>
            <person name="Pan J."/>
            <person name="Luo Z.H."/>
            <person name="Li M."/>
        </authorList>
    </citation>
    <scope>NUCLEOTIDE SEQUENCE [LARGE SCALE GENOMIC DNA]</scope>
    <source>
        <strain evidence="12">SpSt-780</strain>
    </source>
</reference>
<dbReference type="GO" id="GO:0046872">
    <property type="term" value="F:metal ion binding"/>
    <property type="evidence" value="ECO:0007669"/>
    <property type="project" value="UniProtKB-KW"/>
</dbReference>
<dbReference type="InterPro" id="IPR012165">
    <property type="entry name" value="Cyt_c3_hydrogenase_gsu"/>
</dbReference>
<sequence length="275" mass="31054">MNPYIPLKGKVRSARFESNDRSLKTIDIVIEGKDDHITGKFIPGQFCEVGIIGKGEGPFGIASSPYEDFLRFTINKTGYLTTYLHHLEEGDIVYIRGPYGNGYPVHLLENKNIVIVSGGFAFTTLRSLTLFLLKERGKYGDITLIYGARRPDLLIYREELEEWSKRGDINVYLTIDTPQEGWNGYVGFVPNVLKEVSPKPDNAHLVMCGPPAMIKFTIPVINELGFEPKNVWTSLERRMKCGIGKCGRCNIGKYYVCKDGPVFSLEELKSLPKEY</sequence>
<keyword evidence="7 10" id="KW-0408">Iron</keyword>
<comment type="cofactor">
    <cofactor evidence="9">
        <name>[2Fe-2S] cluster</name>
        <dbReference type="ChEBI" id="CHEBI:190135"/>
    </cofactor>
</comment>
<evidence type="ECO:0000256" key="3">
    <source>
        <dbReference type="ARBA" id="ARBA00022714"/>
    </source>
</evidence>
<evidence type="ECO:0000256" key="1">
    <source>
        <dbReference type="ARBA" id="ARBA00022448"/>
    </source>
</evidence>
<organism evidence="12">
    <name type="scientific">candidate division WOR-3 bacterium</name>
    <dbReference type="NCBI Taxonomy" id="2052148"/>
    <lineage>
        <taxon>Bacteria</taxon>
        <taxon>Bacteria division WOR-3</taxon>
    </lineage>
</organism>
<evidence type="ECO:0000256" key="5">
    <source>
        <dbReference type="ARBA" id="ARBA00022827"/>
    </source>
</evidence>
<evidence type="ECO:0000256" key="10">
    <source>
        <dbReference type="PIRSR" id="PIRSR006816-2"/>
    </source>
</evidence>
<feature type="binding site" evidence="10">
    <location>
        <position position="246"/>
    </location>
    <ligand>
        <name>[2Fe-2S] cluster</name>
        <dbReference type="ChEBI" id="CHEBI:190135"/>
    </ligand>
</feature>
<dbReference type="PRINTS" id="PR00371">
    <property type="entry name" value="FPNCR"/>
</dbReference>
<feature type="domain" description="FAD-binding FR-type" evidence="11">
    <location>
        <begin position="4"/>
        <end position="105"/>
    </location>
</feature>
<dbReference type="CDD" id="cd06221">
    <property type="entry name" value="sulfite_reductase_like"/>
    <property type="match status" value="1"/>
</dbReference>
<keyword evidence="8 10" id="KW-0411">Iron-sulfur</keyword>
<keyword evidence="5" id="KW-0274">FAD</keyword>
<dbReference type="Gene3D" id="2.40.30.10">
    <property type="entry name" value="Translation factors"/>
    <property type="match status" value="1"/>
</dbReference>
<dbReference type="Pfam" id="PF00175">
    <property type="entry name" value="NAD_binding_1"/>
    <property type="match status" value="1"/>
</dbReference>
<keyword evidence="6" id="KW-0249">Electron transport</keyword>
<protein>
    <submittedName>
        <fullName evidence="12">Heterodisulfide reductase subunit F</fullName>
    </submittedName>
</protein>
<comment type="cofactor">
    <cofactor evidence="10">
        <name>[2Fe-2S] cluster</name>
        <dbReference type="ChEBI" id="CHEBI:190135"/>
    </cofactor>
    <text evidence="10">Binds 1 [2Fe-2S] cluster per subunit.</text>
</comment>
<dbReference type="InterPro" id="IPR017927">
    <property type="entry name" value="FAD-bd_FR_type"/>
</dbReference>
<dbReference type="InterPro" id="IPR019480">
    <property type="entry name" value="Dihydroorotate_DH_Fe-S-bd"/>
</dbReference>
<dbReference type="Gene3D" id="2.10.240.10">
    <property type="entry name" value="Dihydroorotate dehydrogenase, electron transfer subunit"/>
    <property type="match status" value="1"/>
</dbReference>
<dbReference type="InterPro" id="IPR001709">
    <property type="entry name" value="Flavoprot_Pyr_Nucl_cyt_Rdtase"/>
</dbReference>
<proteinExistence type="predicted"/>
<dbReference type="InterPro" id="IPR017938">
    <property type="entry name" value="Riboflavin_synthase-like_b-brl"/>
</dbReference>
<accession>A0A7C4U9E9</accession>
<dbReference type="AlphaFoldDB" id="A0A7C4U9E9"/>
<dbReference type="EMBL" id="DTHG01000103">
    <property type="protein sequence ID" value="HGW92595.1"/>
    <property type="molecule type" value="Genomic_DNA"/>
</dbReference>
<feature type="binding site" evidence="10">
    <location>
        <position position="257"/>
    </location>
    <ligand>
        <name>[2Fe-2S] cluster</name>
        <dbReference type="ChEBI" id="CHEBI:190135"/>
    </ligand>
</feature>
<dbReference type="Gene3D" id="3.40.50.80">
    <property type="entry name" value="Nucleotide-binding domain of ferredoxin-NADP reductase (FNR) module"/>
    <property type="match status" value="1"/>
</dbReference>
<keyword evidence="1" id="KW-0813">Transport</keyword>
<dbReference type="GO" id="GO:0050660">
    <property type="term" value="F:flavin adenine dinucleotide binding"/>
    <property type="evidence" value="ECO:0007669"/>
    <property type="project" value="InterPro"/>
</dbReference>
<keyword evidence="4 10" id="KW-0479">Metal-binding</keyword>
<dbReference type="InterPro" id="IPR050353">
    <property type="entry name" value="PyrK_electron_transfer"/>
</dbReference>
<comment type="caution">
    <text evidence="12">The sequence shown here is derived from an EMBL/GenBank/DDBJ whole genome shotgun (WGS) entry which is preliminary data.</text>
</comment>
<dbReference type="PIRSF" id="PIRSF006816">
    <property type="entry name" value="Cyc3_hyd_g"/>
    <property type="match status" value="1"/>
</dbReference>
<dbReference type="GO" id="GO:0006221">
    <property type="term" value="P:pyrimidine nucleotide biosynthetic process"/>
    <property type="evidence" value="ECO:0007669"/>
    <property type="project" value="InterPro"/>
</dbReference>
<dbReference type="InterPro" id="IPR039261">
    <property type="entry name" value="FNR_nucleotide-bd"/>
</dbReference>